<dbReference type="EC" id="2.4.99.28" evidence="7"/>
<dbReference type="GO" id="GO:0006508">
    <property type="term" value="P:proteolysis"/>
    <property type="evidence" value="ECO:0007669"/>
    <property type="project" value="UniProtKB-KW"/>
</dbReference>
<evidence type="ECO:0000256" key="3">
    <source>
        <dbReference type="ARBA" id="ARBA00022676"/>
    </source>
</evidence>
<dbReference type="Pfam" id="PF00912">
    <property type="entry name" value="Transgly"/>
    <property type="match status" value="1"/>
</dbReference>
<evidence type="ECO:0000259" key="11">
    <source>
        <dbReference type="Pfam" id="PF00912"/>
    </source>
</evidence>
<dbReference type="SUPFAM" id="SSF53955">
    <property type="entry name" value="Lysozyme-like"/>
    <property type="match status" value="1"/>
</dbReference>
<feature type="domain" description="Penicillin-binding protein transpeptidase" evidence="10">
    <location>
        <begin position="306"/>
        <end position="589"/>
    </location>
</feature>
<evidence type="ECO:0000256" key="5">
    <source>
        <dbReference type="ARBA" id="ARBA00022801"/>
    </source>
</evidence>
<keyword evidence="3" id="KW-0328">Glycosyltransferase</keyword>
<evidence type="ECO:0000256" key="1">
    <source>
        <dbReference type="ARBA" id="ARBA00022645"/>
    </source>
</evidence>
<protein>
    <recommendedName>
        <fullName evidence="7">peptidoglycan glycosyltransferase</fullName>
        <ecNumber evidence="7">2.4.99.28</ecNumber>
    </recommendedName>
</protein>
<dbReference type="InterPro" id="IPR023346">
    <property type="entry name" value="Lysozyme-like_dom_sf"/>
</dbReference>
<comment type="catalytic activity">
    <reaction evidence="8">
        <text>[GlcNAc-(1-&gt;4)-Mur2Ac(oyl-L-Ala-gamma-D-Glu-L-Lys-D-Ala-D-Ala)](n)-di-trans,octa-cis-undecaprenyl diphosphate + beta-D-GlcNAc-(1-&gt;4)-Mur2Ac(oyl-L-Ala-gamma-D-Glu-L-Lys-D-Ala-D-Ala)-di-trans,octa-cis-undecaprenyl diphosphate = [GlcNAc-(1-&gt;4)-Mur2Ac(oyl-L-Ala-gamma-D-Glu-L-Lys-D-Ala-D-Ala)](n+1)-di-trans,octa-cis-undecaprenyl diphosphate + di-trans,octa-cis-undecaprenyl diphosphate + H(+)</text>
        <dbReference type="Rhea" id="RHEA:23708"/>
        <dbReference type="Rhea" id="RHEA-COMP:9602"/>
        <dbReference type="Rhea" id="RHEA-COMP:9603"/>
        <dbReference type="ChEBI" id="CHEBI:15378"/>
        <dbReference type="ChEBI" id="CHEBI:58405"/>
        <dbReference type="ChEBI" id="CHEBI:60033"/>
        <dbReference type="ChEBI" id="CHEBI:78435"/>
        <dbReference type="EC" id="2.4.99.28"/>
    </reaction>
</comment>
<dbReference type="PANTHER" id="PTHR32282:SF15">
    <property type="entry name" value="PENICILLIN-BINDING PROTEIN 1C"/>
    <property type="match status" value="1"/>
</dbReference>
<feature type="domain" description="Glycosyl transferase family 51" evidence="11">
    <location>
        <begin position="74"/>
        <end position="218"/>
    </location>
</feature>
<organism evidence="13 14">
    <name type="scientific">Candidatus Sungbacteria bacterium RIFCSPHIGHO2_01_FULL_47_32</name>
    <dbReference type="NCBI Taxonomy" id="1802264"/>
    <lineage>
        <taxon>Bacteria</taxon>
        <taxon>Candidatus Sungiibacteriota</taxon>
    </lineage>
</organism>
<dbReference type="InterPro" id="IPR009647">
    <property type="entry name" value="PBP_C"/>
</dbReference>
<dbReference type="InterPro" id="IPR001460">
    <property type="entry name" value="PCN-bd_Tpept"/>
</dbReference>
<dbReference type="EMBL" id="MHQC01000028">
    <property type="protein sequence ID" value="OGZ94779.1"/>
    <property type="molecule type" value="Genomic_DNA"/>
</dbReference>
<dbReference type="GO" id="GO:0008658">
    <property type="term" value="F:penicillin binding"/>
    <property type="evidence" value="ECO:0007669"/>
    <property type="project" value="InterPro"/>
</dbReference>
<sequence length="710" mass="80062">MRVLSIKEKTLRFLTAKNIRIGLVSLFFFWVCFSTATNMLARNLLDAYEKQRSAIIKDRAGEIVRIQPNANGYYAESSEFLPPRFKELLIKKEDRFFYYHIGINPFSIARDIAQRIFSGKLEGSSTLTQQLVKILLGNEEGRTLKNKIIEAAYAVSLERHTAKENILTLYANSAYFGNQAQGIKEASLFYFNLPPESLSDDQILQLLATLNSPSGRYPGTPANKRVASSLAYIFGVTIRDEKTAPKSGDADSLTRRRSKTPFELSSLGVGCQRDCEITIDKNLTESVREILYRNLSLPSFASVDNGAVVILKLPENEVLAIVGSSNPFSFEAGRQINMAAEPRPIGSTAKPFIYLKAFEKGARPYSEVEDREYKYEIGTGFAFYPKNYDGQYRGTVTLHQALSNSLNVPTVKVLEFAGLDIFYSFLRDDLEFKPLQPLENYELGIALGGLEMDLLTLSNYFTIFPNEGVLKPLRIFKEQPNENNFLTPPMVREFSQDRRVAKREFTELINKILSDRETGVEQFGLKSSLNLPYQNYALKTGTSRDFHDSWTIGYTPDFLVGTWVGNSDNSPMERLSGQTGAGKIWHEIMELVMNSPYNKKKSFAFDNVKEFSESGSIEYGLAGDDYNRARLLLQSSDLIINPHANDVFLLEKGTVIPLISKDAVRWFVNGKEIGNNSTFSWHPKDAGKYIIRALDKNGKSEEIPVSVNRE</sequence>
<evidence type="ECO:0000256" key="7">
    <source>
        <dbReference type="ARBA" id="ARBA00044770"/>
    </source>
</evidence>
<dbReference type="Proteomes" id="UP000177152">
    <property type="component" value="Unassembled WGS sequence"/>
</dbReference>
<accession>A0A1G2K5Q8</accession>
<dbReference type="InterPro" id="IPR012338">
    <property type="entry name" value="Beta-lactam/transpept-like"/>
</dbReference>
<feature type="transmembrane region" description="Helical" evidence="9">
    <location>
        <begin position="21"/>
        <end position="41"/>
    </location>
</feature>
<comment type="caution">
    <text evidence="13">The sequence shown here is derived from an EMBL/GenBank/DDBJ whole genome shotgun (WGS) entry which is preliminary data.</text>
</comment>
<evidence type="ECO:0000313" key="13">
    <source>
        <dbReference type="EMBL" id="OGZ94779.1"/>
    </source>
</evidence>
<dbReference type="PANTHER" id="PTHR32282">
    <property type="entry name" value="BINDING PROTEIN TRANSPEPTIDASE, PUTATIVE-RELATED"/>
    <property type="match status" value="1"/>
</dbReference>
<evidence type="ECO:0000313" key="14">
    <source>
        <dbReference type="Proteomes" id="UP000177152"/>
    </source>
</evidence>
<keyword evidence="9" id="KW-0472">Membrane</keyword>
<dbReference type="GO" id="GO:0030288">
    <property type="term" value="C:outer membrane-bounded periplasmic space"/>
    <property type="evidence" value="ECO:0007669"/>
    <property type="project" value="TreeGrafter"/>
</dbReference>
<dbReference type="InterPro" id="IPR001264">
    <property type="entry name" value="Glyco_trans_51"/>
</dbReference>
<evidence type="ECO:0000256" key="4">
    <source>
        <dbReference type="ARBA" id="ARBA00022679"/>
    </source>
</evidence>
<evidence type="ECO:0000256" key="2">
    <source>
        <dbReference type="ARBA" id="ARBA00022670"/>
    </source>
</evidence>
<dbReference type="AlphaFoldDB" id="A0A1G2K5Q8"/>
<keyword evidence="1" id="KW-0121">Carboxypeptidase</keyword>
<dbReference type="SUPFAM" id="SSF56601">
    <property type="entry name" value="beta-lactamase/transpeptidase-like"/>
    <property type="match status" value="1"/>
</dbReference>
<evidence type="ECO:0000259" key="12">
    <source>
        <dbReference type="Pfam" id="PF06832"/>
    </source>
</evidence>
<keyword evidence="9" id="KW-1133">Transmembrane helix</keyword>
<dbReference type="InterPro" id="IPR050396">
    <property type="entry name" value="Glycosyltr_51/Transpeptidase"/>
</dbReference>
<proteinExistence type="predicted"/>
<dbReference type="InterPro" id="IPR036950">
    <property type="entry name" value="PBP_transglycosylase"/>
</dbReference>
<feature type="domain" description="Penicillin-binding C-terminal" evidence="12">
    <location>
        <begin position="639"/>
        <end position="703"/>
    </location>
</feature>
<keyword evidence="4" id="KW-0808">Transferase</keyword>
<keyword evidence="9" id="KW-0812">Transmembrane</keyword>
<evidence type="ECO:0000256" key="9">
    <source>
        <dbReference type="SAM" id="Phobius"/>
    </source>
</evidence>
<evidence type="ECO:0000259" key="10">
    <source>
        <dbReference type="Pfam" id="PF00905"/>
    </source>
</evidence>
<evidence type="ECO:0000256" key="8">
    <source>
        <dbReference type="ARBA" id="ARBA00049902"/>
    </source>
</evidence>
<dbReference type="Gene3D" id="1.10.3810.10">
    <property type="entry name" value="Biosynthetic peptidoglycan transglycosylase-like"/>
    <property type="match status" value="1"/>
</dbReference>
<keyword evidence="5" id="KW-0378">Hydrolase</keyword>
<dbReference type="Gene3D" id="3.40.710.10">
    <property type="entry name" value="DD-peptidase/beta-lactamase superfamily"/>
    <property type="match status" value="1"/>
</dbReference>
<name>A0A1G2K5Q8_9BACT</name>
<dbReference type="GO" id="GO:0004180">
    <property type="term" value="F:carboxypeptidase activity"/>
    <property type="evidence" value="ECO:0007669"/>
    <property type="project" value="UniProtKB-KW"/>
</dbReference>
<dbReference type="Pfam" id="PF00905">
    <property type="entry name" value="Transpeptidase"/>
    <property type="match status" value="1"/>
</dbReference>
<evidence type="ECO:0000256" key="6">
    <source>
        <dbReference type="ARBA" id="ARBA00023268"/>
    </source>
</evidence>
<reference evidence="13 14" key="1">
    <citation type="journal article" date="2016" name="Nat. Commun.">
        <title>Thousands of microbial genomes shed light on interconnected biogeochemical processes in an aquifer system.</title>
        <authorList>
            <person name="Anantharaman K."/>
            <person name="Brown C.T."/>
            <person name="Hug L.A."/>
            <person name="Sharon I."/>
            <person name="Castelle C.J."/>
            <person name="Probst A.J."/>
            <person name="Thomas B.C."/>
            <person name="Singh A."/>
            <person name="Wilkins M.J."/>
            <person name="Karaoz U."/>
            <person name="Brodie E.L."/>
            <person name="Williams K.H."/>
            <person name="Hubbard S.S."/>
            <person name="Banfield J.F."/>
        </authorList>
    </citation>
    <scope>NUCLEOTIDE SEQUENCE [LARGE SCALE GENOMIC DNA]</scope>
</reference>
<keyword evidence="6" id="KW-0511">Multifunctional enzyme</keyword>
<dbReference type="GO" id="GO:0009252">
    <property type="term" value="P:peptidoglycan biosynthetic process"/>
    <property type="evidence" value="ECO:0007669"/>
    <property type="project" value="TreeGrafter"/>
</dbReference>
<keyword evidence="2" id="KW-0645">Protease</keyword>
<dbReference type="GO" id="GO:0008955">
    <property type="term" value="F:peptidoglycan glycosyltransferase activity"/>
    <property type="evidence" value="ECO:0007669"/>
    <property type="project" value="UniProtKB-EC"/>
</dbReference>
<gene>
    <name evidence="13" type="ORF">A2633_03435</name>
</gene>
<dbReference type="Pfam" id="PF06832">
    <property type="entry name" value="BiPBP_C"/>
    <property type="match status" value="1"/>
</dbReference>